<reference evidence="1" key="1">
    <citation type="submission" date="2019-08" db="EMBL/GenBank/DDBJ databases">
        <authorList>
            <person name="Kucharzyk K."/>
            <person name="Murdoch R.W."/>
            <person name="Higgins S."/>
            <person name="Loffler F."/>
        </authorList>
    </citation>
    <scope>NUCLEOTIDE SEQUENCE</scope>
</reference>
<protein>
    <submittedName>
        <fullName evidence="1">Uncharacterized protein</fullName>
    </submittedName>
</protein>
<organism evidence="1">
    <name type="scientific">bioreactor metagenome</name>
    <dbReference type="NCBI Taxonomy" id="1076179"/>
    <lineage>
        <taxon>unclassified sequences</taxon>
        <taxon>metagenomes</taxon>
        <taxon>ecological metagenomes</taxon>
    </lineage>
</organism>
<evidence type="ECO:0000313" key="1">
    <source>
        <dbReference type="EMBL" id="MPN51692.1"/>
    </source>
</evidence>
<name>A0A645ILI5_9ZZZZ</name>
<dbReference type="AlphaFoldDB" id="A0A645ILI5"/>
<comment type="caution">
    <text evidence="1">The sequence shown here is derived from an EMBL/GenBank/DDBJ whole genome shotgun (WGS) entry which is preliminary data.</text>
</comment>
<proteinExistence type="predicted"/>
<accession>A0A645ILI5</accession>
<dbReference type="EMBL" id="VSSQ01117071">
    <property type="protein sequence ID" value="MPN51692.1"/>
    <property type="molecule type" value="Genomic_DNA"/>
</dbReference>
<gene>
    <name evidence="1" type="ORF">SDC9_199341</name>
</gene>
<sequence>MELVFIQVAFRRKKARHLHFLCPGVPHHMDGALLKQHRAPFPYRLHHPVHIHLSFARNKINEFFPVRMAVGRLNGAPGLDAHDAAGQQIARKPAVSVHDPPEEPSGYGDFFHVVFMNDFHSYPPFSGRFLSFLIYY</sequence>